<keyword evidence="2" id="KW-1185">Reference proteome</keyword>
<proteinExistence type="predicted"/>
<sequence length="108" mass="11387">MYCGLLLIAALLGGCGQKTSLPVVDLPPNRLVATVYAVQADAGSIPCYRAASAVAPIVTHLQNQQHVEIASASGGLIKQGAEYWLRVYPHSGQPPACYVNIHHLVPVS</sequence>
<evidence type="ECO:0008006" key="3">
    <source>
        <dbReference type="Google" id="ProtNLM"/>
    </source>
</evidence>
<organism evidence="1 2">
    <name type="scientific">Thiothrix litoralis</name>
    <dbReference type="NCBI Taxonomy" id="2891210"/>
    <lineage>
        <taxon>Bacteria</taxon>
        <taxon>Pseudomonadati</taxon>
        <taxon>Pseudomonadota</taxon>
        <taxon>Gammaproteobacteria</taxon>
        <taxon>Thiotrichales</taxon>
        <taxon>Thiotrichaceae</taxon>
        <taxon>Thiothrix</taxon>
    </lineage>
</organism>
<accession>A0ABX7WUB2</accession>
<dbReference type="EMBL" id="CP072801">
    <property type="protein sequence ID" value="QTR45978.1"/>
    <property type="molecule type" value="Genomic_DNA"/>
</dbReference>
<dbReference type="Proteomes" id="UP000672039">
    <property type="component" value="Chromosome"/>
</dbReference>
<evidence type="ECO:0000313" key="1">
    <source>
        <dbReference type="EMBL" id="QTR45978.1"/>
    </source>
</evidence>
<protein>
    <recommendedName>
        <fullName evidence="3">Lipoprotein</fullName>
    </recommendedName>
</protein>
<gene>
    <name evidence="1" type="ORF">J9253_18645</name>
</gene>
<dbReference type="RefSeq" id="WP_210222352.1">
    <property type="nucleotide sequence ID" value="NZ_CP072801.1"/>
</dbReference>
<name>A0ABX7WUB2_9GAMM</name>
<reference evidence="1 2" key="1">
    <citation type="submission" date="2021-04" db="EMBL/GenBank/DDBJ databases">
        <title>Genomics, taxonomy and metabolism of representatives of sulfur bacteria of the genus Thiothrix: Thiothrix fructosivorans QT, Thiothrix unzii A1T and three new species, Thiothrix subterranea sp. nov., Thiothrix litoralis sp. nov. and 'Candidatus Thiothrix anitrata' sp. nov.</title>
        <authorList>
            <person name="Ravin N.V."/>
            <person name="Smolyakov D."/>
            <person name="Rudenko T.S."/>
            <person name="Mardanov A.V."/>
            <person name="Beletsky A.V."/>
            <person name="Markov N.D."/>
            <person name="Fomenkov A.I."/>
            <person name="Roberts R.J."/>
            <person name="Karnachuk O.V."/>
            <person name="Novikov A."/>
            <person name="Grabovich M.Y."/>
        </authorList>
    </citation>
    <scope>NUCLEOTIDE SEQUENCE [LARGE SCALE GENOMIC DNA]</scope>
    <source>
        <strain evidence="1 2">AS</strain>
    </source>
</reference>
<evidence type="ECO:0000313" key="2">
    <source>
        <dbReference type="Proteomes" id="UP000672039"/>
    </source>
</evidence>